<comment type="caution">
    <text evidence="6">The sequence shown here is derived from an EMBL/GenBank/DDBJ whole genome shotgun (WGS) entry which is preliminary data.</text>
</comment>
<dbReference type="GO" id="GO:0015833">
    <property type="term" value="P:peptide transport"/>
    <property type="evidence" value="ECO:0007669"/>
    <property type="project" value="TreeGrafter"/>
</dbReference>
<dbReference type="GO" id="GO:1904680">
    <property type="term" value="F:peptide transmembrane transporter activity"/>
    <property type="evidence" value="ECO:0007669"/>
    <property type="project" value="TreeGrafter"/>
</dbReference>
<dbReference type="GO" id="GO:0043190">
    <property type="term" value="C:ATP-binding cassette (ABC) transporter complex"/>
    <property type="evidence" value="ECO:0007669"/>
    <property type="project" value="InterPro"/>
</dbReference>
<evidence type="ECO:0000259" key="5">
    <source>
        <dbReference type="Pfam" id="PF00496"/>
    </source>
</evidence>
<dbReference type="EMBL" id="CAVN010000097">
    <property type="protein sequence ID" value="CDF58491.1"/>
    <property type="molecule type" value="Genomic_DNA"/>
</dbReference>
<dbReference type="AlphaFoldDB" id="R7RSZ1"/>
<evidence type="ECO:0000256" key="2">
    <source>
        <dbReference type="ARBA" id="ARBA00022448"/>
    </source>
</evidence>
<evidence type="ECO:0000256" key="3">
    <source>
        <dbReference type="ARBA" id="ARBA00022729"/>
    </source>
</evidence>
<dbReference type="RefSeq" id="WP_018662608.1">
    <property type="nucleotide sequence ID" value="NZ_HF952018.1"/>
</dbReference>
<proteinExistence type="inferred from homology"/>
<dbReference type="Gene3D" id="3.90.76.10">
    <property type="entry name" value="Dipeptide-binding Protein, Domain 1"/>
    <property type="match status" value="1"/>
</dbReference>
<accession>R7RSZ1</accession>
<keyword evidence="7" id="KW-1185">Reference proteome</keyword>
<name>R7RSZ1_9CLOT</name>
<evidence type="ECO:0000313" key="6">
    <source>
        <dbReference type="EMBL" id="CDF58491.1"/>
    </source>
</evidence>
<dbReference type="Proteomes" id="UP000014923">
    <property type="component" value="Unassembled WGS sequence"/>
</dbReference>
<evidence type="ECO:0000256" key="1">
    <source>
        <dbReference type="ARBA" id="ARBA00005695"/>
    </source>
</evidence>
<dbReference type="PROSITE" id="PS51257">
    <property type="entry name" value="PROKAR_LIPOPROTEIN"/>
    <property type="match status" value="1"/>
</dbReference>
<evidence type="ECO:0000313" key="7">
    <source>
        <dbReference type="Proteomes" id="UP000014923"/>
    </source>
</evidence>
<dbReference type="HOGENOM" id="CLU_017028_8_4_9"/>
<dbReference type="eggNOG" id="COG0747">
    <property type="taxonomic scope" value="Bacteria"/>
</dbReference>
<feature type="domain" description="Solute-binding protein family 5" evidence="5">
    <location>
        <begin position="100"/>
        <end position="475"/>
    </location>
</feature>
<gene>
    <name evidence="6" type="ORF">TCEL_00537</name>
</gene>
<keyword evidence="2" id="KW-0813">Transport</keyword>
<dbReference type="SUPFAM" id="SSF53850">
    <property type="entry name" value="Periplasmic binding protein-like II"/>
    <property type="match status" value="1"/>
</dbReference>
<dbReference type="Gene3D" id="3.10.105.10">
    <property type="entry name" value="Dipeptide-binding Protein, Domain 3"/>
    <property type="match status" value="1"/>
</dbReference>
<dbReference type="GO" id="GO:0042597">
    <property type="term" value="C:periplasmic space"/>
    <property type="evidence" value="ECO:0007669"/>
    <property type="project" value="UniProtKB-ARBA"/>
</dbReference>
<keyword evidence="3 4" id="KW-0732">Signal</keyword>
<evidence type="ECO:0000256" key="4">
    <source>
        <dbReference type="SAM" id="SignalP"/>
    </source>
</evidence>
<dbReference type="Gene3D" id="3.40.190.10">
    <property type="entry name" value="Periplasmic binding protein-like II"/>
    <property type="match status" value="1"/>
</dbReference>
<dbReference type="PANTHER" id="PTHR30290:SF9">
    <property type="entry name" value="OLIGOPEPTIDE-BINDING PROTEIN APPA"/>
    <property type="match status" value="1"/>
</dbReference>
<reference evidence="6" key="1">
    <citation type="submission" date="2013-03" db="EMBL/GenBank/DDBJ databases">
        <title>Draft genome sequence of the hydrogen-ethanol-producing anaerobic alkalithermophilic Caloramator celere.</title>
        <authorList>
            <person name="Ciranna A."/>
            <person name="Larjo A."/>
            <person name="Kivisto A."/>
            <person name="Santala V."/>
            <person name="Roos C."/>
            <person name="Karp M."/>
        </authorList>
    </citation>
    <scope>NUCLEOTIDE SEQUENCE [LARGE SCALE GENOMIC DNA]</scope>
    <source>
        <strain evidence="6">DSM 8682</strain>
    </source>
</reference>
<sequence length="570" mass="64603">MNKKLASFAAGLLAVMMLFTSCGKGGKTTDTSKKDVAEVVKASNPSKMPDVSKNRKDTLIVGTTAPSGKFNPIYSDSVYDSWVVSLVFDGLISNDEQGNPTPLIAKEWKISEDGKTYTFTLNKGVKFSDGKEVTAEDVAFTFTAICDPSYDGPRTDAVSSLVGYEEYNQDKEGKVKEVSGIKVIDKYTISFTLKEPKAPAIYDFGYGIMPKHIYNFEKGNIKALKDKFLSPVGAGPYLFKEYKAGQEIVFEKNPNYWRGEPKIAKIIMKVTNANTVIQELTTGSVDVDRIPSKPEQIELVKKAEFLDIYSYPSNSYGYIGWNLRDEKFKDKKVRQALAYGLNRAGFIQAYYKGLGDVCNAPVSKVSWAYTDELNKYEYNPELANKLLDEAGWVKKEDGYRYKDGKKFTIHWMTYTGSKYVEALTPILIENWKQIGVEVIPELMEFSTLAQKVYDEQKFEMYNMAWSLSIDPDPSGIFSIEQDKLGGFNSVGWRNEESERLIKEGLKETDMEKRKQIYHQWVKLANEELPYLFLSYAKDTYAVSSKVKGLRLSPFTDWTYDIHKVELVDVK</sequence>
<organism evidence="6 7">
    <name type="scientific">Thermobrachium celere DSM 8682</name>
    <dbReference type="NCBI Taxonomy" id="941824"/>
    <lineage>
        <taxon>Bacteria</taxon>
        <taxon>Bacillati</taxon>
        <taxon>Bacillota</taxon>
        <taxon>Clostridia</taxon>
        <taxon>Eubacteriales</taxon>
        <taxon>Clostridiaceae</taxon>
        <taxon>Thermobrachium</taxon>
    </lineage>
</organism>
<feature type="chain" id="PRO_5038783413" evidence="4">
    <location>
        <begin position="25"/>
        <end position="570"/>
    </location>
</feature>
<protein>
    <submittedName>
        <fullName evidence="6">Oligopeptide ABC transporter, periplasmic oligopeptide-binding protein OppA (TC 3.A.1.5.1)</fullName>
    </submittedName>
</protein>
<dbReference type="CDD" id="cd08514">
    <property type="entry name" value="PBP2_AppA_like"/>
    <property type="match status" value="1"/>
</dbReference>
<dbReference type="OrthoDB" id="9772924at2"/>
<dbReference type="PANTHER" id="PTHR30290">
    <property type="entry name" value="PERIPLASMIC BINDING COMPONENT OF ABC TRANSPORTER"/>
    <property type="match status" value="1"/>
</dbReference>
<dbReference type="PIRSF" id="PIRSF002741">
    <property type="entry name" value="MppA"/>
    <property type="match status" value="1"/>
</dbReference>
<dbReference type="InterPro" id="IPR000914">
    <property type="entry name" value="SBP_5_dom"/>
</dbReference>
<comment type="similarity">
    <text evidence="1">Belongs to the bacterial solute-binding protein 5 family.</text>
</comment>
<dbReference type="InterPro" id="IPR039424">
    <property type="entry name" value="SBP_5"/>
</dbReference>
<feature type="signal peptide" evidence="4">
    <location>
        <begin position="1"/>
        <end position="24"/>
    </location>
</feature>
<dbReference type="Pfam" id="PF00496">
    <property type="entry name" value="SBP_bac_5"/>
    <property type="match status" value="1"/>
</dbReference>
<dbReference type="InterPro" id="IPR030678">
    <property type="entry name" value="Peptide/Ni-bd"/>
</dbReference>